<feature type="domain" description="Peptidase M24" evidence="1">
    <location>
        <begin position="11"/>
        <end position="101"/>
    </location>
</feature>
<organism evidence="2">
    <name type="scientific">Streptococcus infantis SK1302</name>
    <dbReference type="NCBI Taxonomy" id="871237"/>
    <lineage>
        <taxon>Bacteria</taxon>
        <taxon>Bacillati</taxon>
        <taxon>Bacillota</taxon>
        <taxon>Bacilli</taxon>
        <taxon>Lactobacillales</taxon>
        <taxon>Streptococcaceae</taxon>
        <taxon>Streptococcus</taxon>
    </lineage>
</organism>
<dbReference type="InterPro" id="IPR000994">
    <property type="entry name" value="Pept_M24"/>
</dbReference>
<keyword evidence="2" id="KW-0031">Aminopeptidase</keyword>
<dbReference type="Gene3D" id="3.90.230.10">
    <property type="entry name" value="Creatinase/methionine aminopeptidase superfamily"/>
    <property type="match status" value="1"/>
</dbReference>
<comment type="caution">
    <text evidence="2">The sequence shown here is derived from an EMBL/GenBank/DDBJ whole genome shotgun (WGS) entry which is preliminary data.</text>
</comment>
<accession>A0ABN0B2H2</accession>
<dbReference type="EMBL" id="AEDY01000130">
    <property type="protein sequence ID" value="EFO53421.1"/>
    <property type="molecule type" value="Genomic_DNA"/>
</dbReference>
<dbReference type="InterPro" id="IPR036005">
    <property type="entry name" value="Creatinase/aminopeptidase-like"/>
</dbReference>
<keyword evidence="2" id="KW-0645">Protease</keyword>
<keyword evidence="2" id="KW-0378">Hydrolase</keyword>
<gene>
    <name evidence="2" type="ORF">SIN_1882</name>
</gene>
<protein>
    <submittedName>
        <fullName evidence="2">Methionine aminopeptidase</fullName>
    </submittedName>
</protein>
<evidence type="ECO:0000259" key="1">
    <source>
        <dbReference type="Pfam" id="PF00557"/>
    </source>
</evidence>
<name>A0ABN0B2H2_9STRE</name>
<evidence type="ECO:0000313" key="2">
    <source>
        <dbReference type="EMBL" id="EFO53421.1"/>
    </source>
</evidence>
<dbReference type="GO" id="GO:0004177">
    <property type="term" value="F:aminopeptidase activity"/>
    <property type="evidence" value="ECO:0007669"/>
    <property type="project" value="UniProtKB-KW"/>
</dbReference>
<dbReference type="PANTHER" id="PTHR43330:SF17">
    <property type="entry name" value="METHIONINE AMINOPEPTIDASE"/>
    <property type="match status" value="1"/>
</dbReference>
<dbReference type="Pfam" id="PF00557">
    <property type="entry name" value="Peptidase_M24"/>
    <property type="match status" value="1"/>
</dbReference>
<dbReference type="PANTHER" id="PTHR43330">
    <property type="entry name" value="METHIONINE AMINOPEPTIDASE"/>
    <property type="match status" value="1"/>
</dbReference>
<reference evidence="2" key="1">
    <citation type="submission" date="2010-09" db="EMBL/GenBank/DDBJ databases">
        <authorList>
            <person name="Daugherty S.C."/>
            <person name="Kilian M."/>
            <person name="Tettelin H."/>
        </authorList>
    </citation>
    <scope>NUCLEOTIDE SEQUENCE [LARGE SCALE GENOMIC DNA]</scope>
    <source>
        <strain evidence="2">SK1302</strain>
    </source>
</reference>
<sequence length="152" mass="17316">MITLKSAREIEAMDKAGDFLASIHIGLRDIIKPGVDMWEVEEYVRRRCKEENFLPLQIGVDGAMMDYPYATCCSLNDEVAHAFPRHYILKEGDLLKVDMVLGGPIAKSDLNVSKLNFNNVEQMKNILKTLRAAWQILVGHTLLENRQKKLET</sequence>
<dbReference type="SUPFAM" id="SSF55920">
    <property type="entry name" value="Creatinase/aminopeptidase"/>
    <property type="match status" value="1"/>
</dbReference>
<proteinExistence type="predicted"/>